<feature type="compositionally biased region" description="Pro residues" evidence="2">
    <location>
        <begin position="36"/>
        <end position="45"/>
    </location>
</feature>
<dbReference type="InterPro" id="IPR040265">
    <property type="entry name" value="CHUP1/IPGA1-like"/>
</dbReference>
<dbReference type="AlphaFoldDB" id="A0AAE1MLE8"/>
<protein>
    <recommendedName>
        <fullName evidence="5">Protein CHUP1, chloroplastic</fullName>
    </recommendedName>
</protein>
<evidence type="ECO:0000256" key="1">
    <source>
        <dbReference type="ARBA" id="ARBA00023054"/>
    </source>
</evidence>
<feature type="region of interest" description="Disordered" evidence="2">
    <location>
        <begin position="35"/>
        <end position="111"/>
    </location>
</feature>
<dbReference type="GO" id="GO:0055028">
    <property type="term" value="C:cortical microtubule"/>
    <property type="evidence" value="ECO:0007669"/>
    <property type="project" value="TreeGrafter"/>
</dbReference>
<feature type="compositionally biased region" description="Pro residues" evidence="2">
    <location>
        <begin position="306"/>
        <end position="323"/>
    </location>
</feature>
<comment type="caution">
    <text evidence="3">The sequence shown here is derived from an EMBL/GenBank/DDBJ whole genome shotgun (WGS) entry which is preliminary data.</text>
</comment>
<dbReference type="EMBL" id="JAWXYG010000008">
    <property type="protein sequence ID" value="KAK4266018.1"/>
    <property type="molecule type" value="Genomic_DNA"/>
</dbReference>
<proteinExistence type="predicted"/>
<organism evidence="3 4">
    <name type="scientific">Acacia crassicarpa</name>
    <name type="common">northern wattle</name>
    <dbReference type="NCBI Taxonomy" id="499986"/>
    <lineage>
        <taxon>Eukaryota</taxon>
        <taxon>Viridiplantae</taxon>
        <taxon>Streptophyta</taxon>
        <taxon>Embryophyta</taxon>
        <taxon>Tracheophyta</taxon>
        <taxon>Spermatophyta</taxon>
        <taxon>Magnoliopsida</taxon>
        <taxon>eudicotyledons</taxon>
        <taxon>Gunneridae</taxon>
        <taxon>Pentapetalae</taxon>
        <taxon>rosids</taxon>
        <taxon>fabids</taxon>
        <taxon>Fabales</taxon>
        <taxon>Fabaceae</taxon>
        <taxon>Caesalpinioideae</taxon>
        <taxon>mimosoid clade</taxon>
        <taxon>Acacieae</taxon>
        <taxon>Acacia</taxon>
    </lineage>
</organism>
<dbReference type="PANTHER" id="PTHR31342">
    <property type="entry name" value="PROTEIN CHUP1, CHLOROPLASTIC"/>
    <property type="match status" value="1"/>
</dbReference>
<evidence type="ECO:0000313" key="3">
    <source>
        <dbReference type="EMBL" id="KAK4266018.1"/>
    </source>
</evidence>
<evidence type="ECO:0008006" key="5">
    <source>
        <dbReference type="Google" id="ProtNLM"/>
    </source>
</evidence>
<feature type="compositionally biased region" description="Basic and acidic residues" evidence="2">
    <location>
        <begin position="164"/>
        <end position="184"/>
    </location>
</feature>
<gene>
    <name evidence="3" type="ORF">QN277_026994</name>
</gene>
<sequence>MKEELLRLEDCNIYMKDKGGFLSDPILTIRVMKQVAPPPAPPQPLPATTIAARSVFKPSDKSQQSLTPSRLRAPSKVRDYPKSPETVNGLSSPSSSPSSSRAESVPPDMKNNSKAKRALLLNKPKSGEVVVGSQKVKETEETKIVMGRFMNRPAMEQFARPRRRSGDFSSRKNEDDPSGKKELVQKLDLSENLIKNLESEVVALKAELDKVKSLNVELESQNRKLTENLAAAEAKLVAVSTREKKETSGEHQSSKFKDIQRLIADKLERSKVKKIDTIESVFVKSPIPSPASSGRVIPEAAIIGRKPPPSPCLAPPPPPPLPPPIPSRPPAKVSITQKAPVIVDLYHALKNQELKKTTRGSGNFHKPVAISAHSSIVGEIQNRSAHLLAIRTDIETKGEFINYLIKKVVDAAYSDIEDVLKFVDWLDDQLSSLADEQAVLKHFNWPERKADALREAAVEYRDLKLLEQEISSFKDDPEIPCGAALKKMASLLDKSERSIQKLIKLRNYVMRSYQDLKIPTAWMLDSGIMSKIKKHSMTLVKMYMKRVTMEVESIRNSDRESSQESLLLQGVHFAYRAHQFAGGLDSETLCAFEEIRQRVPGHVAGSRELLAGIPSS</sequence>
<reference evidence="3" key="1">
    <citation type="submission" date="2023-10" db="EMBL/GenBank/DDBJ databases">
        <title>Chromosome-level genome of the transformable northern wattle, Acacia crassicarpa.</title>
        <authorList>
            <person name="Massaro I."/>
            <person name="Sinha N.R."/>
            <person name="Poethig S."/>
            <person name="Leichty A.R."/>
        </authorList>
    </citation>
    <scope>NUCLEOTIDE SEQUENCE</scope>
    <source>
        <strain evidence="3">Acra3RX</strain>
        <tissue evidence="3">Leaf</tissue>
    </source>
</reference>
<keyword evidence="4" id="KW-1185">Reference proteome</keyword>
<evidence type="ECO:0000313" key="4">
    <source>
        <dbReference type="Proteomes" id="UP001293593"/>
    </source>
</evidence>
<evidence type="ECO:0000256" key="2">
    <source>
        <dbReference type="SAM" id="MobiDB-lite"/>
    </source>
</evidence>
<feature type="region of interest" description="Disordered" evidence="2">
    <location>
        <begin position="151"/>
        <end position="184"/>
    </location>
</feature>
<dbReference type="Proteomes" id="UP001293593">
    <property type="component" value="Unassembled WGS sequence"/>
</dbReference>
<keyword evidence="1" id="KW-0175">Coiled coil</keyword>
<name>A0AAE1MLE8_9FABA</name>
<dbReference type="PANTHER" id="PTHR31342:SF43">
    <property type="entry name" value="F11A17.16"/>
    <property type="match status" value="1"/>
</dbReference>
<feature type="compositionally biased region" description="Low complexity" evidence="2">
    <location>
        <begin position="91"/>
        <end position="100"/>
    </location>
</feature>
<feature type="region of interest" description="Disordered" evidence="2">
    <location>
        <begin position="304"/>
        <end position="323"/>
    </location>
</feature>
<dbReference type="GO" id="GO:0072699">
    <property type="term" value="P:protein localization to cortical microtubule cytoskeleton"/>
    <property type="evidence" value="ECO:0007669"/>
    <property type="project" value="TreeGrafter"/>
</dbReference>
<accession>A0AAE1MLE8</accession>